<dbReference type="InterPro" id="IPR016164">
    <property type="entry name" value="FAD-linked_Oxase-like_C"/>
</dbReference>
<accession>A0AA96VGY8</accession>
<evidence type="ECO:0000256" key="4">
    <source>
        <dbReference type="ARBA" id="ARBA00022827"/>
    </source>
</evidence>
<protein>
    <submittedName>
        <fullName evidence="7">FAD-linked oxidoreductase</fullName>
        <ecNumber evidence="7">1.-.-.-</ecNumber>
    </submittedName>
</protein>
<dbReference type="PROSITE" id="PS51387">
    <property type="entry name" value="FAD_PCMH"/>
    <property type="match status" value="1"/>
</dbReference>
<evidence type="ECO:0000256" key="5">
    <source>
        <dbReference type="ARBA" id="ARBA00023002"/>
    </source>
</evidence>
<dbReference type="FunFam" id="1.10.45.10:FF:000001">
    <property type="entry name" value="D-lactate dehydrogenase mitochondrial"/>
    <property type="match status" value="1"/>
</dbReference>
<dbReference type="InterPro" id="IPR016171">
    <property type="entry name" value="Vanillyl_alc_oxidase_C-sub2"/>
</dbReference>
<evidence type="ECO:0000256" key="3">
    <source>
        <dbReference type="ARBA" id="ARBA00022630"/>
    </source>
</evidence>
<dbReference type="Pfam" id="PF02913">
    <property type="entry name" value="FAD-oxidase_C"/>
    <property type="match status" value="1"/>
</dbReference>
<dbReference type="Proteomes" id="UP001304970">
    <property type="component" value="Chromosome"/>
</dbReference>
<dbReference type="GeneID" id="89227514"/>
<dbReference type="InterPro" id="IPR016169">
    <property type="entry name" value="FAD-bd_PCMH_sub2"/>
</dbReference>
<keyword evidence="5 7" id="KW-0560">Oxidoreductase</keyword>
<dbReference type="InterPro" id="IPR036318">
    <property type="entry name" value="FAD-bd_PCMH-like_sf"/>
</dbReference>
<dbReference type="Gene3D" id="3.30.465.10">
    <property type="match status" value="1"/>
</dbReference>
<organism evidence="7 8">
    <name type="scientific">Methanolapillus ohkumae</name>
    <dbReference type="NCBI Taxonomy" id="3028298"/>
    <lineage>
        <taxon>Archaea</taxon>
        <taxon>Methanobacteriati</taxon>
        <taxon>Methanobacteriota</taxon>
        <taxon>Stenosarchaea group</taxon>
        <taxon>Methanomicrobia</taxon>
        <taxon>Methanosarcinales</taxon>
        <taxon>Methanosarcinaceae</taxon>
        <taxon>Methanolapillus</taxon>
    </lineage>
</organism>
<evidence type="ECO:0000313" key="7">
    <source>
        <dbReference type="EMBL" id="WNY26357.1"/>
    </source>
</evidence>
<keyword evidence="3" id="KW-0285">Flavoprotein</keyword>
<comment type="similarity">
    <text evidence="2">Belongs to the FAD-binding oxidoreductase/transferase type 4 family.</text>
</comment>
<dbReference type="FunFam" id="3.30.70.2740:FF:000001">
    <property type="entry name" value="D-lactate dehydrogenase mitochondrial"/>
    <property type="match status" value="1"/>
</dbReference>
<keyword evidence="4" id="KW-0274">FAD</keyword>
<proteinExistence type="inferred from homology"/>
<dbReference type="Gene3D" id="3.30.70.2740">
    <property type="match status" value="1"/>
</dbReference>
<evidence type="ECO:0000313" key="8">
    <source>
        <dbReference type="Proteomes" id="UP001304970"/>
    </source>
</evidence>
<dbReference type="FunFam" id="3.30.465.10:FF:000016">
    <property type="entry name" value="probable D-lactate dehydrogenase, mitochondrial"/>
    <property type="match status" value="1"/>
</dbReference>
<evidence type="ECO:0000256" key="1">
    <source>
        <dbReference type="ARBA" id="ARBA00001974"/>
    </source>
</evidence>
<reference evidence="7 8" key="1">
    <citation type="submission" date="2023-07" db="EMBL/GenBank/DDBJ databases">
        <title>Closed genome sequence of Methanosarcinaceae archaeon Am2.</title>
        <authorList>
            <person name="Poehlein A."/>
            <person name="Protasov E."/>
            <person name="Platt K."/>
            <person name="Reeh H."/>
            <person name="Daniel R."/>
            <person name="Brune A."/>
        </authorList>
    </citation>
    <scope>NUCLEOTIDE SEQUENCE [LARGE SCALE GENOMIC DNA]</scope>
    <source>
        <strain evidence="7 8">Am2</strain>
    </source>
</reference>
<dbReference type="EC" id="1.-.-.-" evidence="7"/>
<dbReference type="InterPro" id="IPR006094">
    <property type="entry name" value="Oxid_FAD_bind_N"/>
</dbReference>
<dbReference type="InterPro" id="IPR016166">
    <property type="entry name" value="FAD-bd_PCMH"/>
</dbReference>
<dbReference type="RefSeq" id="WP_338097885.1">
    <property type="nucleotide sequence ID" value="NZ_CP131061.1"/>
</dbReference>
<evidence type="ECO:0000256" key="2">
    <source>
        <dbReference type="ARBA" id="ARBA00008000"/>
    </source>
</evidence>
<dbReference type="Gene3D" id="1.10.45.10">
    <property type="entry name" value="Vanillyl-alcohol Oxidase, Chain A, domain 4"/>
    <property type="match status" value="1"/>
</dbReference>
<dbReference type="SUPFAM" id="SSF55103">
    <property type="entry name" value="FAD-linked oxidases, C-terminal domain"/>
    <property type="match status" value="1"/>
</dbReference>
<dbReference type="GO" id="GO:0071949">
    <property type="term" value="F:FAD binding"/>
    <property type="evidence" value="ECO:0007669"/>
    <property type="project" value="InterPro"/>
</dbReference>
<keyword evidence="8" id="KW-1185">Reference proteome</keyword>
<dbReference type="EMBL" id="CP131061">
    <property type="protein sequence ID" value="WNY26357.1"/>
    <property type="molecule type" value="Genomic_DNA"/>
</dbReference>
<name>A0AA96VGY8_9EURY</name>
<dbReference type="SUPFAM" id="SSF56176">
    <property type="entry name" value="FAD-binding/transporter-associated domain-like"/>
    <property type="match status" value="1"/>
</dbReference>
<dbReference type="InterPro" id="IPR004113">
    <property type="entry name" value="FAD-bd_oxidored_4_C"/>
</dbReference>
<dbReference type="PANTHER" id="PTHR42934">
    <property type="entry name" value="GLYCOLATE OXIDASE SUBUNIT GLCD"/>
    <property type="match status" value="1"/>
</dbReference>
<dbReference type="InterPro" id="IPR051914">
    <property type="entry name" value="FAD-linked_OxidoTrans_Type4"/>
</dbReference>
<dbReference type="PANTHER" id="PTHR42934:SF2">
    <property type="entry name" value="GLYCOLATE OXIDASE SUBUNIT GLCD"/>
    <property type="match status" value="1"/>
</dbReference>
<evidence type="ECO:0000259" key="6">
    <source>
        <dbReference type="PROSITE" id="PS51387"/>
    </source>
</evidence>
<dbReference type="Pfam" id="PF01565">
    <property type="entry name" value="FAD_binding_4"/>
    <property type="match status" value="1"/>
</dbReference>
<dbReference type="GO" id="GO:0016491">
    <property type="term" value="F:oxidoreductase activity"/>
    <property type="evidence" value="ECO:0007669"/>
    <property type="project" value="UniProtKB-KW"/>
</dbReference>
<dbReference type="AlphaFoldDB" id="A0AA96VGY8"/>
<gene>
    <name evidence="7" type="ORF">MsAm2_01170</name>
</gene>
<comment type="cofactor">
    <cofactor evidence="1">
        <name>FAD</name>
        <dbReference type="ChEBI" id="CHEBI:57692"/>
    </cofactor>
</comment>
<feature type="domain" description="FAD-binding PCMH-type" evidence="6">
    <location>
        <begin position="32"/>
        <end position="211"/>
    </location>
</feature>
<sequence>MDTYELLKSIFRDRVTKASSDLCCYSADGSQVRGRPEFVVLPKTTEEVSQVLAYANTHLIPVTARGAGTGLAGGSVPLSGGIVLDMTQMNQILEIDIDNIQVVVEPGVVQDKLNEALKPYGFFFPPNPGSSASCTVGGQIANNASGMRCVKYGTTKNYVLDLEVVLADGTVIHTGSKCLKSSAGYDLSRLFVGSEGTLGIITKATLKLAPLPKSRKLIMVSFKTPELAGQSVSKIFAAGVIPSACEILDRTSIQVLTKLEPNVILPKDGDVILFEVDGSKQAVDESAEMLAAACKDLASSVLVTGDAAQMKEIWDARSLLGAAVSKMDPTKTRIYVGEDLGVPIQKLPEMLAKVYEIADEVGLLPMIYGHIGDGTVHVGQFIDVLEEEEWNKLNTAADRLHLAAIELGGTVSSEHGIGAARGMYLQRQCGPAFDVMKSIKKSLDPNGILNPKKLGM</sequence>